<dbReference type="AlphaFoldDB" id="A0A3M7QA48"/>
<comment type="caution">
    <text evidence="1">The sequence shown here is derived from an EMBL/GenBank/DDBJ whole genome shotgun (WGS) entry which is preliminary data.</text>
</comment>
<evidence type="ECO:0000313" key="2">
    <source>
        <dbReference type="Proteomes" id="UP000276133"/>
    </source>
</evidence>
<evidence type="ECO:0000313" key="1">
    <source>
        <dbReference type="EMBL" id="RNA08276.1"/>
    </source>
</evidence>
<name>A0A3M7QA48_BRAPC</name>
<reference evidence="1 2" key="1">
    <citation type="journal article" date="2018" name="Sci. Rep.">
        <title>Genomic signatures of local adaptation to the degree of environmental predictability in rotifers.</title>
        <authorList>
            <person name="Franch-Gras L."/>
            <person name="Hahn C."/>
            <person name="Garcia-Roger E.M."/>
            <person name="Carmona M.J."/>
            <person name="Serra M."/>
            <person name="Gomez A."/>
        </authorList>
    </citation>
    <scope>NUCLEOTIDE SEQUENCE [LARGE SCALE GENOMIC DNA]</scope>
    <source>
        <strain evidence="1">HYR1</strain>
    </source>
</reference>
<organism evidence="1 2">
    <name type="scientific">Brachionus plicatilis</name>
    <name type="common">Marine rotifer</name>
    <name type="synonym">Brachionus muelleri</name>
    <dbReference type="NCBI Taxonomy" id="10195"/>
    <lineage>
        <taxon>Eukaryota</taxon>
        <taxon>Metazoa</taxon>
        <taxon>Spiralia</taxon>
        <taxon>Gnathifera</taxon>
        <taxon>Rotifera</taxon>
        <taxon>Eurotatoria</taxon>
        <taxon>Monogononta</taxon>
        <taxon>Pseudotrocha</taxon>
        <taxon>Ploima</taxon>
        <taxon>Brachionidae</taxon>
        <taxon>Brachionus</taxon>
    </lineage>
</organism>
<dbReference type="Proteomes" id="UP000276133">
    <property type="component" value="Unassembled WGS sequence"/>
</dbReference>
<protein>
    <submittedName>
        <fullName evidence="1">Uncharacterized protein</fullName>
    </submittedName>
</protein>
<gene>
    <name evidence="1" type="ORF">BpHYR1_048739</name>
</gene>
<accession>A0A3M7QA48</accession>
<dbReference type="EMBL" id="REGN01006790">
    <property type="protein sequence ID" value="RNA08276.1"/>
    <property type="molecule type" value="Genomic_DNA"/>
</dbReference>
<sequence>MHTIKKSLIKLCNKLQKLGVLLHNLYNIVLFTEPFLSICQSLSSEGPKHVLFPLPLYEPNCNQQRIIEILIRNQIKELLKIINRPHFFENFDKLK</sequence>
<keyword evidence="2" id="KW-1185">Reference proteome</keyword>
<proteinExistence type="predicted"/>